<reference evidence="1 3" key="1">
    <citation type="journal article" date="2019" name="Emerg. Microbes Infect.">
        <title>Comprehensive subspecies identification of 175 nontuberculous mycobacteria species based on 7547 genomic profiles.</title>
        <authorList>
            <person name="Matsumoto Y."/>
            <person name="Kinjo T."/>
            <person name="Motooka D."/>
            <person name="Nabeya D."/>
            <person name="Jung N."/>
            <person name="Uechi K."/>
            <person name="Horii T."/>
            <person name="Iida T."/>
            <person name="Fujita J."/>
            <person name="Nakamura S."/>
        </authorList>
    </citation>
    <scope>NUCLEOTIDE SEQUENCE [LARGE SCALE GENOMIC DNA]</scope>
    <source>
        <strain evidence="1 3">JCM 18538</strain>
        <plasmid evidence="1">pJCM18538</plasmid>
    </source>
</reference>
<proteinExistence type="predicted"/>
<keyword evidence="1" id="KW-0614">Plasmid</keyword>
<organism evidence="1 3">
    <name type="scientific">Mycolicibacterium arabiense</name>
    <dbReference type="NCBI Taxonomy" id="1286181"/>
    <lineage>
        <taxon>Bacteria</taxon>
        <taxon>Bacillati</taxon>
        <taxon>Actinomycetota</taxon>
        <taxon>Actinomycetes</taxon>
        <taxon>Mycobacteriales</taxon>
        <taxon>Mycobacteriaceae</taxon>
        <taxon>Mycolicibacterium</taxon>
    </lineage>
</organism>
<dbReference type="RefSeq" id="WP_163916034.1">
    <property type="nucleotide sequence ID" value="NZ_AP022592.1"/>
</dbReference>
<dbReference type="EMBL" id="AP022592">
    <property type="protein sequence ID" value="BBY46906.1"/>
    <property type="molecule type" value="Genomic_DNA"/>
</dbReference>
<dbReference type="KEGG" id="marz:MARA_03360"/>
<reference evidence="1" key="2">
    <citation type="submission" date="2020-02" db="EMBL/GenBank/DDBJ databases">
        <authorList>
            <person name="Matsumoto Y."/>
            <person name="Motooka D."/>
            <person name="Nakamura S."/>
        </authorList>
    </citation>
    <scope>NUCLEOTIDE SEQUENCE</scope>
    <source>
        <strain evidence="1">JCM 18538</strain>
        <plasmid evidence="1">pJCM18538</plasmid>
    </source>
</reference>
<dbReference type="SUPFAM" id="SSF140453">
    <property type="entry name" value="EsxAB dimer-like"/>
    <property type="match status" value="1"/>
</dbReference>
<evidence type="ECO:0008006" key="4">
    <source>
        <dbReference type="Google" id="ProtNLM"/>
    </source>
</evidence>
<dbReference type="EMBL" id="AP022592">
    <property type="protein sequence ID" value="BBY46578.1"/>
    <property type="molecule type" value="Genomic_DNA"/>
</dbReference>
<protein>
    <recommendedName>
        <fullName evidence="4">WXG100 family type VII secretion target</fullName>
    </recommendedName>
</protein>
<keyword evidence="3" id="KW-1185">Reference proteome</keyword>
<dbReference type="Proteomes" id="UP000467428">
    <property type="component" value="Plasmid pJCM18538"/>
</dbReference>
<dbReference type="AlphaFoldDB" id="A0A7I7RPQ4"/>
<dbReference type="Gene3D" id="1.10.287.1060">
    <property type="entry name" value="ESAT-6-like"/>
    <property type="match status" value="1"/>
</dbReference>
<sequence>MEGMRYDHAKMADHVAAQAGLVAHLNGLKDQALNTLAQTQDFWTDKGANAYAEAQRSIVQAYEQVFETINRHGHATGGASSNTSVGDAANAARFVGI</sequence>
<accession>A0A7I7RPQ4</accession>
<geneLocation type="plasmid" evidence="1">
    <name>pJCM18538</name>
</geneLocation>
<gene>
    <name evidence="1" type="ORF">MARA_00080</name>
    <name evidence="2" type="ORF">MARA_03360</name>
</gene>
<dbReference type="InterPro" id="IPR036689">
    <property type="entry name" value="ESAT-6-like_sf"/>
</dbReference>
<dbReference type="KEGG" id="marz:MARA_00080"/>
<name>A0A7I7RPQ4_9MYCO</name>
<evidence type="ECO:0000313" key="1">
    <source>
        <dbReference type="EMBL" id="BBY46578.1"/>
    </source>
</evidence>
<evidence type="ECO:0000313" key="2">
    <source>
        <dbReference type="EMBL" id="BBY46906.1"/>
    </source>
</evidence>
<evidence type="ECO:0000313" key="3">
    <source>
        <dbReference type="Proteomes" id="UP000467428"/>
    </source>
</evidence>